<keyword evidence="1" id="KW-0648">Protein biosynthesis</keyword>
<dbReference type="InterPro" id="IPR011488">
    <property type="entry name" value="TIF_2_asu"/>
</dbReference>
<dbReference type="GO" id="GO:0043022">
    <property type="term" value="F:ribosome binding"/>
    <property type="evidence" value="ECO:0007669"/>
    <property type="project" value="TreeGrafter"/>
</dbReference>
<dbReference type="HOGENOM" id="CLU_2174454_0_0_1"/>
<proteinExistence type="predicted"/>
<dbReference type="GO" id="GO:0003723">
    <property type="term" value="F:RNA binding"/>
    <property type="evidence" value="ECO:0007669"/>
    <property type="project" value="InterPro"/>
</dbReference>
<dbReference type="PANTHER" id="PTHR10602:SF0">
    <property type="entry name" value="EUKARYOTIC TRANSLATION INITIATION FACTOR 2 SUBUNIT 1"/>
    <property type="match status" value="1"/>
</dbReference>
<evidence type="ECO:0000313" key="3">
    <source>
        <dbReference type="Proteomes" id="UP000008694"/>
    </source>
</evidence>
<sequence length="110" mass="12587">MIKVDVIDTNGANVSLVEHDNIKGQINESDCVFNRIEAAVVRTVSPTLVLSRTEVSFDDKHLCEQRYIKGMYVQSILRYVAKDLRSDLSAIHKAKQWHSFELLTDLRILN</sequence>
<dbReference type="EMBL" id="GL348720">
    <property type="protein sequence ID" value="EFH41881.1"/>
    <property type="molecule type" value="Genomic_DNA"/>
</dbReference>
<name>D7ML43_ARALL</name>
<dbReference type="Proteomes" id="UP000008694">
    <property type="component" value="Unassembled WGS sequence"/>
</dbReference>
<dbReference type="GO" id="GO:0033290">
    <property type="term" value="C:eukaryotic 48S preinitiation complex"/>
    <property type="evidence" value="ECO:0007669"/>
    <property type="project" value="TreeGrafter"/>
</dbReference>
<dbReference type="Gramene" id="scaffold_801116.1">
    <property type="protein sequence ID" value="scaffold_801116.1"/>
    <property type="gene ID" value="scaffold_801116.1"/>
</dbReference>
<evidence type="ECO:0000313" key="2">
    <source>
        <dbReference type="EMBL" id="EFH41881.1"/>
    </source>
</evidence>
<dbReference type="GO" id="GO:0005850">
    <property type="term" value="C:eukaryotic translation initiation factor 2 complex"/>
    <property type="evidence" value="ECO:0007669"/>
    <property type="project" value="TreeGrafter"/>
</dbReference>
<organism evidence="3">
    <name type="scientific">Arabidopsis lyrata subsp. lyrata</name>
    <name type="common">Lyre-leaved rock-cress</name>
    <dbReference type="NCBI Taxonomy" id="81972"/>
    <lineage>
        <taxon>Eukaryota</taxon>
        <taxon>Viridiplantae</taxon>
        <taxon>Streptophyta</taxon>
        <taxon>Embryophyta</taxon>
        <taxon>Tracheophyta</taxon>
        <taxon>Spermatophyta</taxon>
        <taxon>Magnoliopsida</taxon>
        <taxon>eudicotyledons</taxon>
        <taxon>Gunneridae</taxon>
        <taxon>Pentapetalae</taxon>
        <taxon>rosids</taxon>
        <taxon>malvids</taxon>
        <taxon>Brassicales</taxon>
        <taxon>Brassicaceae</taxon>
        <taxon>Camelineae</taxon>
        <taxon>Arabidopsis</taxon>
    </lineage>
</organism>
<dbReference type="Gene3D" id="1.10.150.190">
    <property type="entry name" value="Translation initiation factor 2, subunit 1, domain 2"/>
    <property type="match status" value="1"/>
</dbReference>
<gene>
    <name evidence="2" type="ORF">ARALYDRAFT_917716</name>
</gene>
<dbReference type="PANTHER" id="PTHR10602">
    <property type="entry name" value="EUKARYOTIC TRANSLATION INITIATION FACTOR 2 SUBUNIT 1"/>
    <property type="match status" value="1"/>
</dbReference>
<keyword evidence="3" id="KW-1185">Reference proteome</keyword>
<dbReference type="AlphaFoldDB" id="D7ML43"/>
<dbReference type="STRING" id="81972.D7ML43"/>
<dbReference type="SUPFAM" id="SSF116742">
    <property type="entry name" value="eIF2alpha middle domain-like"/>
    <property type="match status" value="1"/>
</dbReference>
<dbReference type="GO" id="GO:0003743">
    <property type="term" value="F:translation initiation factor activity"/>
    <property type="evidence" value="ECO:0007669"/>
    <property type="project" value="InterPro"/>
</dbReference>
<accession>D7ML43</accession>
<protein>
    <submittedName>
        <fullName evidence="2">Uncharacterized protein</fullName>
    </submittedName>
</protein>
<evidence type="ECO:0000256" key="1">
    <source>
        <dbReference type="ARBA" id="ARBA00022917"/>
    </source>
</evidence>
<dbReference type="InterPro" id="IPR024054">
    <property type="entry name" value="TIF2_asu_middle_sf"/>
</dbReference>
<reference evidence="3" key="1">
    <citation type="journal article" date="2011" name="Nat. Genet.">
        <title>The Arabidopsis lyrata genome sequence and the basis of rapid genome size change.</title>
        <authorList>
            <person name="Hu T.T."/>
            <person name="Pattyn P."/>
            <person name="Bakker E.G."/>
            <person name="Cao J."/>
            <person name="Cheng J.-F."/>
            <person name="Clark R.M."/>
            <person name="Fahlgren N."/>
            <person name="Fawcett J.A."/>
            <person name="Grimwood J."/>
            <person name="Gundlach H."/>
            <person name="Haberer G."/>
            <person name="Hollister J.D."/>
            <person name="Ossowski S."/>
            <person name="Ottilar R.P."/>
            <person name="Salamov A.A."/>
            <person name="Schneeberger K."/>
            <person name="Spannagl M."/>
            <person name="Wang X."/>
            <person name="Yang L."/>
            <person name="Nasrallah M.E."/>
            <person name="Bergelson J."/>
            <person name="Carrington J.C."/>
            <person name="Gaut B.S."/>
            <person name="Schmutz J."/>
            <person name="Mayer K.F.X."/>
            <person name="Van de Peer Y."/>
            <person name="Grigoriev I.V."/>
            <person name="Nordborg M."/>
            <person name="Weigel D."/>
            <person name="Guo Y.-L."/>
        </authorList>
    </citation>
    <scope>NUCLEOTIDE SEQUENCE [LARGE SCALE GENOMIC DNA]</scope>
    <source>
        <strain evidence="3">cv. MN47</strain>
    </source>
</reference>